<feature type="compositionally biased region" description="Low complexity" evidence="2">
    <location>
        <begin position="618"/>
        <end position="647"/>
    </location>
</feature>
<evidence type="ECO:0000313" key="3">
    <source>
        <dbReference type="EMBL" id="KAF7294628.1"/>
    </source>
</evidence>
<evidence type="ECO:0000313" key="4">
    <source>
        <dbReference type="Proteomes" id="UP000636479"/>
    </source>
</evidence>
<feature type="compositionally biased region" description="Polar residues" evidence="2">
    <location>
        <begin position="423"/>
        <end position="434"/>
    </location>
</feature>
<reference evidence="3" key="1">
    <citation type="submission" date="2020-05" db="EMBL/GenBank/DDBJ databases">
        <title>Mycena genomes resolve the evolution of fungal bioluminescence.</title>
        <authorList>
            <person name="Tsai I.J."/>
        </authorList>
    </citation>
    <scope>NUCLEOTIDE SEQUENCE</scope>
    <source>
        <strain evidence="3">171206Taipei</strain>
    </source>
</reference>
<feature type="compositionally biased region" description="Low complexity" evidence="2">
    <location>
        <begin position="591"/>
        <end position="608"/>
    </location>
</feature>
<accession>A0A8H6S858</accession>
<dbReference type="RefSeq" id="XP_037215991.1">
    <property type="nucleotide sequence ID" value="XM_037366597.1"/>
</dbReference>
<gene>
    <name evidence="3" type="ORF">MIND_00999400</name>
</gene>
<dbReference type="Proteomes" id="UP000636479">
    <property type="component" value="Unassembled WGS sequence"/>
</dbReference>
<dbReference type="EMBL" id="JACAZF010000009">
    <property type="protein sequence ID" value="KAF7294628.1"/>
    <property type="molecule type" value="Genomic_DNA"/>
</dbReference>
<dbReference type="OrthoDB" id="3065655at2759"/>
<organism evidence="3 4">
    <name type="scientific">Mycena indigotica</name>
    <dbReference type="NCBI Taxonomy" id="2126181"/>
    <lineage>
        <taxon>Eukaryota</taxon>
        <taxon>Fungi</taxon>
        <taxon>Dikarya</taxon>
        <taxon>Basidiomycota</taxon>
        <taxon>Agaricomycotina</taxon>
        <taxon>Agaricomycetes</taxon>
        <taxon>Agaricomycetidae</taxon>
        <taxon>Agaricales</taxon>
        <taxon>Marasmiineae</taxon>
        <taxon>Mycenaceae</taxon>
        <taxon>Mycena</taxon>
    </lineage>
</organism>
<evidence type="ECO:0000256" key="2">
    <source>
        <dbReference type="SAM" id="MobiDB-lite"/>
    </source>
</evidence>
<protein>
    <submittedName>
        <fullName evidence="3">Uncharacterized protein</fullName>
    </submittedName>
</protein>
<feature type="compositionally biased region" description="Basic and acidic residues" evidence="2">
    <location>
        <begin position="377"/>
        <end position="398"/>
    </location>
</feature>
<feature type="region of interest" description="Disordered" evidence="2">
    <location>
        <begin position="275"/>
        <end position="446"/>
    </location>
</feature>
<dbReference type="AlphaFoldDB" id="A0A8H6S858"/>
<feature type="coiled-coil region" evidence="1">
    <location>
        <begin position="163"/>
        <end position="190"/>
    </location>
</feature>
<sequence>MQNNQLCVESLREYFARIHWTTPPSVMEPEDRGYDPNAPLPMENLSPELQAQKDRIIEALTPVTSVVGSSLESRRRIAIDGRGTRNAANDPYALFLLELSGISKAKKRRQPFQQFMKEQRPFLTPIIQREWLQAKQAPGFKKKCIDADFRASVVRRIFKTLPKEQQDDYQARAKAEADELKAQFDEMARAPPDTSPEARHNALRRAGGLHWPGTPRTVQRYSVQYFSFGRNLTAAGPHWAQWDPARFKKILEFFVEYLQTAYTAEQCASSALETSETNFPYDPQNPPPRAVGTAVPPAWMSTEIPLGPDPETETEDEDEAPKKKRKVAARQNAATTSRPDPAASAIPSTSHSVFSVNPQPPPSPKLSYNFDGMYSFDDDHSERAVDQSESRKDGDEAPKKKRKVAARQNAATTSRPNPAASAIPSTSHSAFSVNPQPPPSPKLPYNFDGMYSFNDAHSEMAVDQSESRKIPFSSSSVSSAPFSTTMTGNVERPFAISPHPTVSAPQMMPSPSQASVSSSSTTLFPGPALVFRPSPSLPSSTSSTSPFSLATSATEHSIFPSPSAPSSSTTPFPFSFANSATELSVFPQLSSASSSTTPFSLAISATEPSIPPRPPSPSSQLLSTSTSATEHSIFPGPSAPSSSTTPFPFLVCEFRN</sequence>
<feature type="compositionally biased region" description="Acidic residues" evidence="2">
    <location>
        <begin position="310"/>
        <end position="319"/>
    </location>
</feature>
<comment type="caution">
    <text evidence="3">The sequence shown here is derived from an EMBL/GenBank/DDBJ whole genome shotgun (WGS) entry which is preliminary data.</text>
</comment>
<feature type="region of interest" description="Disordered" evidence="2">
    <location>
        <begin position="591"/>
        <end position="647"/>
    </location>
</feature>
<dbReference type="GeneID" id="59349113"/>
<proteinExistence type="predicted"/>
<name>A0A8H6S858_9AGAR</name>
<feature type="compositionally biased region" description="Low complexity" evidence="2">
    <location>
        <begin position="502"/>
        <end position="520"/>
    </location>
</feature>
<feature type="compositionally biased region" description="Low complexity" evidence="2">
    <location>
        <begin position="471"/>
        <end position="483"/>
    </location>
</feature>
<feature type="compositionally biased region" description="Polar residues" evidence="2">
    <location>
        <begin position="346"/>
        <end position="357"/>
    </location>
</feature>
<feature type="region of interest" description="Disordered" evidence="2">
    <location>
        <begin position="462"/>
        <end position="520"/>
    </location>
</feature>
<keyword evidence="1" id="KW-0175">Coiled coil</keyword>
<evidence type="ECO:0000256" key="1">
    <source>
        <dbReference type="SAM" id="Coils"/>
    </source>
</evidence>
<keyword evidence="4" id="KW-1185">Reference proteome</keyword>